<dbReference type="InterPro" id="IPR000914">
    <property type="entry name" value="SBP_5_dom"/>
</dbReference>
<name>A0ABP9H5C5_9FLAO</name>
<dbReference type="InterPro" id="IPR030678">
    <property type="entry name" value="Peptide/Ni-bd"/>
</dbReference>
<keyword evidence="3" id="KW-0732">Signal</keyword>
<dbReference type="InterPro" id="IPR039424">
    <property type="entry name" value="SBP_5"/>
</dbReference>
<evidence type="ECO:0000256" key="3">
    <source>
        <dbReference type="ARBA" id="ARBA00022729"/>
    </source>
</evidence>
<evidence type="ECO:0000259" key="4">
    <source>
        <dbReference type="Pfam" id="PF00496"/>
    </source>
</evidence>
<feature type="domain" description="Solute-binding protein family 5" evidence="4">
    <location>
        <begin position="79"/>
        <end position="455"/>
    </location>
</feature>
<dbReference type="Proteomes" id="UP001501692">
    <property type="component" value="Unassembled WGS sequence"/>
</dbReference>
<accession>A0ABP9H5C5</accession>
<dbReference type="PANTHER" id="PTHR30290:SF9">
    <property type="entry name" value="OLIGOPEPTIDE-BINDING PROTEIN APPA"/>
    <property type="match status" value="1"/>
</dbReference>
<dbReference type="PROSITE" id="PS51257">
    <property type="entry name" value="PROKAR_LIPOPROTEIN"/>
    <property type="match status" value="1"/>
</dbReference>
<protein>
    <submittedName>
        <fullName evidence="5">ABC transporter substrate-binding protein</fullName>
    </submittedName>
</protein>
<dbReference type="Gene3D" id="3.90.76.10">
    <property type="entry name" value="Dipeptide-binding Protein, Domain 1"/>
    <property type="match status" value="1"/>
</dbReference>
<dbReference type="RefSeq" id="WP_345164496.1">
    <property type="nucleotide sequence ID" value="NZ_BAABJK010000004.1"/>
</dbReference>
<keyword evidence="6" id="KW-1185">Reference proteome</keyword>
<dbReference type="Pfam" id="PF00496">
    <property type="entry name" value="SBP_bac_5"/>
    <property type="match status" value="1"/>
</dbReference>
<organism evidence="5 6">
    <name type="scientific">Algibacter aquimarinus</name>
    <dbReference type="NCBI Taxonomy" id="1136748"/>
    <lineage>
        <taxon>Bacteria</taxon>
        <taxon>Pseudomonadati</taxon>
        <taxon>Bacteroidota</taxon>
        <taxon>Flavobacteriia</taxon>
        <taxon>Flavobacteriales</taxon>
        <taxon>Flavobacteriaceae</taxon>
        <taxon>Algibacter</taxon>
    </lineage>
</organism>
<reference evidence="6" key="1">
    <citation type="journal article" date="2019" name="Int. J. Syst. Evol. Microbiol.">
        <title>The Global Catalogue of Microorganisms (GCM) 10K type strain sequencing project: providing services to taxonomists for standard genome sequencing and annotation.</title>
        <authorList>
            <consortium name="The Broad Institute Genomics Platform"/>
            <consortium name="The Broad Institute Genome Sequencing Center for Infectious Disease"/>
            <person name="Wu L."/>
            <person name="Ma J."/>
        </authorList>
    </citation>
    <scope>NUCLEOTIDE SEQUENCE [LARGE SCALE GENOMIC DNA]</scope>
    <source>
        <strain evidence="6">JCM 18287</strain>
    </source>
</reference>
<dbReference type="EMBL" id="BAABJK010000004">
    <property type="protein sequence ID" value="GAA4961171.1"/>
    <property type="molecule type" value="Genomic_DNA"/>
</dbReference>
<evidence type="ECO:0000313" key="6">
    <source>
        <dbReference type="Proteomes" id="UP001501692"/>
    </source>
</evidence>
<dbReference type="SUPFAM" id="SSF53850">
    <property type="entry name" value="Periplasmic binding protein-like II"/>
    <property type="match status" value="1"/>
</dbReference>
<sequence>MVKPNLSQIINYLSISCSILLAVSCSGNKNKNRDHLVFRYNEYANINTLDPAFSRTLQDNSVCNQLFNGLVQLDDELNILPCIAKNWNVSGDGLFYNFVLRNDIYFHKHELFGKDSTRTVIAKDFEYSLNRLRDKKIAAPGSWVLNKVKDFKALNDTIFQIELKQPFPAFIGLLTMKYCSVVPKEIVEFYGTEFRSNPIGTGPFKFKRWEENIKMVFRKNENYFEYDKNGKQLPYLEAVSLTFLPDKQSEFLQFIQGNLDFLNSLDASYKDELLTADGRLRETYTKDVDMIRGPYLNTEYLGFYLDSKTPEIQSKHIRKAINYGFDRKKMMIYLRNGIGNPADGGFIPIGLPGYYKSNGFTYQPKKAKALVEQFKTESGISNPEITLTTTSNYLSFCEFIQRELEKTGLTINVDVMPEATLRSARSNGKVDMFRSSWIADYLDAENYLSIFYSKNFAPDGSNYFHFKNSVVDSLYNKAFTITDIEKRKYLYKTIDSLAMDNAIMVPLYYDEVIRFTRKGVKGLGINPINMLDLRFVKKD</sequence>
<dbReference type="Gene3D" id="3.10.105.10">
    <property type="entry name" value="Dipeptide-binding Protein, Domain 3"/>
    <property type="match status" value="1"/>
</dbReference>
<dbReference type="CDD" id="cd00995">
    <property type="entry name" value="PBP2_NikA_DppA_OppA_like"/>
    <property type="match status" value="1"/>
</dbReference>
<dbReference type="PANTHER" id="PTHR30290">
    <property type="entry name" value="PERIPLASMIC BINDING COMPONENT OF ABC TRANSPORTER"/>
    <property type="match status" value="1"/>
</dbReference>
<gene>
    <name evidence="5" type="ORF">GCM10023315_06490</name>
</gene>
<evidence type="ECO:0000313" key="5">
    <source>
        <dbReference type="EMBL" id="GAA4961171.1"/>
    </source>
</evidence>
<evidence type="ECO:0000256" key="2">
    <source>
        <dbReference type="ARBA" id="ARBA00022448"/>
    </source>
</evidence>
<comment type="similarity">
    <text evidence="1">Belongs to the bacterial solute-binding protein 5 family.</text>
</comment>
<keyword evidence="2" id="KW-0813">Transport</keyword>
<dbReference type="PIRSF" id="PIRSF002741">
    <property type="entry name" value="MppA"/>
    <property type="match status" value="1"/>
</dbReference>
<evidence type="ECO:0000256" key="1">
    <source>
        <dbReference type="ARBA" id="ARBA00005695"/>
    </source>
</evidence>
<proteinExistence type="inferred from homology"/>
<dbReference type="Gene3D" id="3.40.190.10">
    <property type="entry name" value="Periplasmic binding protein-like II"/>
    <property type="match status" value="1"/>
</dbReference>
<comment type="caution">
    <text evidence="5">The sequence shown here is derived from an EMBL/GenBank/DDBJ whole genome shotgun (WGS) entry which is preliminary data.</text>
</comment>